<dbReference type="CDD" id="cd02440">
    <property type="entry name" value="AdoMet_MTases"/>
    <property type="match status" value="1"/>
</dbReference>
<reference evidence="8 9" key="1">
    <citation type="submission" date="2016-05" db="EMBL/GenBank/DDBJ databases">
        <authorList>
            <person name="Lavstsen T."/>
            <person name="Jespersen J.S."/>
        </authorList>
    </citation>
    <scope>NUCLEOTIDE SEQUENCE [LARGE SCALE GENOMIC DNA]</scope>
    <source>
        <strain evidence="8 9">B7-9</strain>
    </source>
</reference>
<evidence type="ECO:0000256" key="5">
    <source>
        <dbReference type="ARBA" id="ARBA00022679"/>
    </source>
</evidence>
<sequence>MGRGRYPARLKVVPPPEELAARYLHIWPGHTLYAHAEQFPPLSSPGLFGNEQPLALDIGCATGELVLALAAASPECNYVGLDIVAKPLWRAVERAAAADLRNVCFIQADARLAYRQIPAASLAMAYVHFPAPLLRNRQRNQRLISPTLLTQMERCLAPEGRLSIMTDQPALFAECETLLLHHPGLLPLPPEAWSVALTGMIKSHYYQRWEDRGRPILRLELMHNLRTALTGS</sequence>
<evidence type="ECO:0000313" key="9">
    <source>
        <dbReference type="Proteomes" id="UP000220922"/>
    </source>
</evidence>
<dbReference type="OrthoDB" id="9802090at2"/>
<keyword evidence="9" id="KW-1185">Reference proteome</keyword>
<dbReference type="AlphaFoldDB" id="A0A2H3KUU5"/>
<dbReference type="GO" id="GO:0043527">
    <property type="term" value="C:tRNA methyltransferase complex"/>
    <property type="evidence" value="ECO:0007669"/>
    <property type="project" value="TreeGrafter"/>
</dbReference>
<dbReference type="InterPro" id="IPR003358">
    <property type="entry name" value="tRNA_(Gua-N-7)_MeTrfase_Trmb"/>
</dbReference>
<organism evidence="8 9">
    <name type="scientific">Candidatus Chloroploca asiatica</name>
    <dbReference type="NCBI Taxonomy" id="1506545"/>
    <lineage>
        <taxon>Bacteria</taxon>
        <taxon>Bacillati</taxon>
        <taxon>Chloroflexota</taxon>
        <taxon>Chloroflexia</taxon>
        <taxon>Chloroflexales</taxon>
        <taxon>Chloroflexineae</taxon>
        <taxon>Oscillochloridaceae</taxon>
        <taxon>Candidatus Chloroploca</taxon>
    </lineage>
</organism>
<gene>
    <name evidence="8" type="ORF">A9Q02_04115</name>
</gene>
<dbReference type="EMBL" id="LYXE01000127">
    <property type="protein sequence ID" value="PDV97647.1"/>
    <property type="molecule type" value="Genomic_DNA"/>
</dbReference>
<dbReference type="PANTHER" id="PTHR23417">
    <property type="entry name" value="3-DEOXY-D-MANNO-OCTULOSONIC-ACID TRANSFERASE/TRNA GUANINE-N 7 - -METHYLTRANSFERASE"/>
    <property type="match status" value="1"/>
</dbReference>
<accession>A0A2H3KUU5</accession>
<keyword evidence="6" id="KW-0949">S-adenosyl-L-methionine</keyword>
<dbReference type="GO" id="GO:0008176">
    <property type="term" value="F:tRNA (guanine(46)-N7)-methyltransferase activity"/>
    <property type="evidence" value="ECO:0007669"/>
    <property type="project" value="UniProtKB-EC"/>
</dbReference>
<evidence type="ECO:0000256" key="1">
    <source>
        <dbReference type="ARBA" id="ARBA00000142"/>
    </source>
</evidence>
<dbReference type="Proteomes" id="UP000220922">
    <property type="component" value="Unassembled WGS sequence"/>
</dbReference>
<evidence type="ECO:0000256" key="2">
    <source>
        <dbReference type="ARBA" id="ARBA00003015"/>
    </source>
</evidence>
<comment type="caution">
    <text evidence="8">The sequence shown here is derived from an EMBL/GenBank/DDBJ whole genome shotgun (WGS) entry which is preliminary data.</text>
</comment>
<dbReference type="EC" id="2.1.1.33" evidence="3"/>
<evidence type="ECO:0000313" key="8">
    <source>
        <dbReference type="EMBL" id="PDV97647.1"/>
    </source>
</evidence>
<evidence type="ECO:0000256" key="3">
    <source>
        <dbReference type="ARBA" id="ARBA00011977"/>
    </source>
</evidence>
<comment type="catalytic activity">
    <reaction evidence="1">
        <text>guanosine(46) in tRNA + S-adenosyl-L-methionine = N(7)-methylguanosine(46) in tRNA + S-adenosyl-L-homocysteine</text>
        <dbReference type="Rhea" id="RHEA:42708"/>
        <dbReference type="Rhea" id="RHEA-COMP:10188"/>
        <dbReference type="Rhea" id="RHEA-COMP:10189"/>
        <dbReference type="ChEBI" id="CHEBI:57856"/>
        <dbReference type="ChEBI" id="CHEBI:59789"/>
        <dbReference type="ChEBI" id="CHEBI:74269"/>
        <dbReference type="ChEBI" id="CHEBI:74480"/>
        <dbReference type="EC" id="2.1.1.33"/>
    </reaction>
</comment>
<keyword evidence="5" id="KW-0808">Transferase</keyword>
<protein>
    <recommendedName>
        <fullName evidence="3">tRNA (guanine(46)-N(7))-methyltransferase</fullName>
        <ecNumber evidence="3">2.1.1.33</ecNumber>
    </recommendedName>
</protein>
<name>A0A2H3KUU5_9CHLR</name>
<proteinExistence type="predicted"/>
<dbReference type="Pfam" id="PF02390">
    <property type="entry name" value="Methyltransf_4"/>
    <property type="match status" value="1"/>
</dbReference>
<evidence type="ECO:0000256" key="7">
    <source>
        <dbReference type="ARBA" id="ARBA00022694"/>
    </source>
</evidence>
<dbReference type="InterPro" id="IPR029063">
    <property type="entry name" value="SAM-dependent_MTases_sf"/>
</dbReference>
<keyword evidence="4" id="KW-0489">Methyltransferase</keyword>
<dbReference type="PROSITE" id="PS51625">
    <property type="entry name" value="SAM_MT_TRMB"/>
    <property type="match status" value="1"/>
</dbReference>
<dbReference type="Gene3D" id="3.40.50.150">
    <property type="entry name" value="Vaccinia Virus protein VP39"/>
    <property type="match status" value="1"/>
</dbReference>
<dbReference type="RefSeq" id="WP_097654275.1">
    <property type="nucleotide sequence ID" value="NZ_LYXE01000127.1"/>
</dbReference>
<comment type="function">
    <text evidence="2">Catalyzes the formation of N(7)-methylguanine at position 46 (m7G46) in tRNA.</text>
</comment>
<evidence type="ECO:0000256" key="6">
    <source>
        <dbReference type="ARBA" id="ARBA00022691"/>
    </source>
</evidence>
<dbReference type="PANTHER" id="PTHR23417:SF14">
    <property type="entry name" value="PENTACOTRIPEPTIDE-REPEAT REGION OF PRORP DOMAIN-CONTAINING PROTEIN"/>
    <property type="match status" value="1"/>
</dbReference>
<evidence type="ECO:0000256" key="4">
    <source>
        <dbReference type="ARBA" id="ARBA00022603"/>
    </source>
</evidence>
<keyword evidence="7" id="KW-0819">tRNA processing</keyword>
<dbReference type="SUPFAM" id="SSF53335">
    <property type="entry name" value="S-adenosyl-L-methionine-dependent methyltransferases"/>
    <property type="match status" value="1"/>
</dbReference>